<evidence type="ECO:0000313" key="1">
    <source>
        <dbReference type="EMBL" id="SMF51205.1"/>
    </source>
</evidence>
<dbReference type="Gene3D" id="1.10.10.10">
    <property type="entry name" value="Winged helix-like DNA-binding domain superfamily/Winged helix DNA-binding domain"/>
    <property type="match status" value="1"/>
</dbReference>
<dbReference type="AlphaFoldDB" id="A0A1Y6CE93"/>
<dbReference type="EMBL" id="FWZX01000018">
    <property type="protein sequence ID" value="SMF51205.1"/>
    <property type="molecule type" value="Genomic_DNA"/>
</dbReference>
<proteinExistence type="predicted"/>
<dbReference type="STRING" id="560819.SAMN05428998_1184"/>
<reference evidence="1 2" key="1">
    <citation type="submission" date="2017-04" db="EMBL/GenBank/DDBJ databases">
        <authorList>
            <person name="Afonso C.L."/>
            <person name="Miller P.J."/>
            <person name="Scott M.A."/>
            <person name="Spackman E."/>
            <person name="Goraichik I."/>
            <person name="Dimitrov K.M."/>
            <person name="Suarez D.L."/>
            <person name="Swayne D.E."/>
        </authorList>
    </citation>
    <scope>NUCLEOTIDE SEQUENCE [LARGE SCALE GENOMIC DNA]</scope>
    <source>
        <strain evidence="1 2">USBA 355</strain>
    </source>
</reference>
<accession>A0A1Y6CE93</accession>
<organism evidence="1 2">
    <name type="scientific">Tistlia consotensis USBA 355</name>
    <dbReference type="NCBI Taxonomy" id="560819"/>
    <lineage>
        <taxon>Bacteria</taxon>
        <taxon>Pseudomonadati</taxon>
        <taxon>Pseudomonadota</taxon>
        <taxon>Alphaproteobacteria</taxon>
        <taxon>Rhodospirillales</taxon>
        <taxon>Rhodovibrionaceae</taxon>
        <taxon>Tistlia</taxon>
    </lineage>
</organism>
<keyword evidence="2" id="KW-1185">Reference proteome</keyword>
<sequence>MRSINRIGTRPASLPLSADDVVEFHAARLLLLFNLCGVAGRIDGLTKMAKLDFFARYPDFFEVAAARMPVSSDEVAQDENGDSAIESAMVRHHYGPWDKRYYHVLAHLEAKGLITVTKEGKTYRLALTDLGKQRARALALAPSFSGLVDRMRKIKKVFGGKSGTFLKDHIYKIFDEEVGRRPMGQVIE</sequence>
<dbReference type="InterPro" id="IPR036388">
    <property type="entry name" value="WH-like_DNA-bd_sf"/>
</dbReference>
<name>A0A1Y6CE93_9PROT</name>
<gene>
    <name evidence="1" type="ORF">SAMN05428998_1184</name>
</gene>
<dbReference type="RefSeq" id="WP_143596282.1">
    <property type="nucleotide sequence ID" value="NZ_FWZX01000018.1"/>
</dbReference>
<dbReference type="Proteomes" id="UP000192917">
    <property type="component" value="Unassembled WGS sequence"/>
</dbReference>
<evidence type="ECO:0008006" key="3">
    <source>
        <dbReference type="Google" id="ProtNLM"/>
    </source>
</evidence>
<evidence type="ECO:0000313" key="2">
    <source>
        <dbReference type="Proteomes" id="UP000192917"/>
    </source>
</evidence>
<protein>
    <recommendedName>
        <fullName evidence="3">Winged helix DNA-binding domain-containing protein</fullName>
    </recommendedName>
</protein>